<evidence type="ECO:0000259" key="5">
    <source>
        <dbReference type="PROSITE" id="PS50975"/>
    </source>
</evidence>
<keyword evidence="2 4" id="KW-0547">Nucleotide-binding</keyword>
<evidence type="ECO:0000313" key="6">
    <source>
        <dbReference type="EMBL" id="PLS01107.1"/>
    </source>
</evidence>
<dbReference type="Pfam" id="PF02655">
    <property type="entry name" value="ATP-grasp_3"/>
    <property type="match status" value="1"/>
</dbReference>
<evidence type="ECO:0000256" key="2">
    <source>
        <dbReference type="ARBA" id="ARBA00022741"/>
    </source>
</evidence>
<proteinExistence type="predicted"/>
<dbReference type="Proteomes" id="UP000234950">
    <property type="component" value="Unassembled WGS sequence"/>
</dbReference>
<keyword evidence="7" id="KW-1185">Reference proteome</keyword>
<dbReference type="InterPro" id="IPR003806">
    <property type="entry name" value="ATP-grasp_PylC-type"/>
</dbReference>
<dbReference type="Gene3D" id="3.30.470.20">
    <property type="entry name" value="ATP-grasp fold, B domain"/>
    <property type="match status" value="1"/>
</dbReference>
<gene>
    <name evidence="6" type="ORF">CVD27_27385</name>
</gene>
<dbReference type="Gene3D" id="3.30.1490.20">
    <property type="entry name" value="ATP-grasp fold, A domain"/>
    <property type="match status" value="1"/>
</dbReference>
<dbReference type="InterPro" id="IPR011761">
    <property type="entry name" value="ATP-grasp"/>
</dbReference>
<dbReference type="SUPFAM" id="SSF56059">
    <property type="entry name" value="Glutathione synthetase ATP-binding domain-like"/>
    <property type="match status" value="1"/>
</dbReference>
<dbReference type="RefSeq" id="WP_101652388.1">
    <property type="nucleotide sequence ID" value="NZ_PGVE01000107.1"/>
</dbReference>
<dbReference type="PROSITE" id="PS50975">
    <property type="entry name" value="ATP_GRASP"/>
    <property type="match status" value="1"/>
</dbReference>
<feature type="domain" description="ATP-grasp" evidence="5">
    <location>
        <begin position="120"/>
        <end position="295"/>
    </location>
</feature>
<dbReference type="OrthoDB" id="9803907at2"/>
<evidence type="ECO:0000256" key="3">
    <source>
        <dbReference type="ARBA" id="ARBA00022840"/>
    </source>
</evidence>
<dbReference type="GO" id="GO:0005524">
    <property type="term" value="F:ATP binding"/>
    <property type="evidence" value="ECO:0007669"/>
    <property type="project" value="UniProtKB-UniRule"/>
</dbReference>
<dbReference type="InterPro" id="IPR048764">
    <property type="entry name" value="PylC_N"/>
</dbReference>
<dbReference type="PANTHER" id="PTHR43055">
    <property type="entry name" value="FORMATE-DEPENDENT PHOSPHORIBOSYLGLYCINAMIDE FORMYLTRANSFERASE"/>
    <property type="match status" value="1"/>
</dbReference>
<evidence type="ECO:0000256" key="4">
    <source>
        <dbReference type="PROSITE-ProRule" id="PRU00409"/>
    </source>
</evidence>
<dbReference type="GO" id="GO:0046872">
    <property type="term" value="F:metal ion binding"/>
    <property type="evidence" value="ECO:0007669"/>
    <property type="project" value="InterPro"/>
</dbReference>
<dbReference type="PANTHER" id="PTHR43055:SF1">
    <property type="entry name" value="FORMATE-DEPENDENT PHOSPHORIBOSYLGLYCINAMIDE FORMYLTRANSFERASE"/>
    <property type="match status" value="1"/>
</dbReference>
<reference evidence="6 7" key="1">
    <citation type="submission" date="2017-11" db="EMBL/GenBank/DDBJ databases">
        <title>Comparitive Functional Genomics of Dry Heat Resistant strains isolated from the Viking Spacecraft.</title>
        <authorList>
            <person name="Seuylemezian A."/>
            <person name="Cooper K."/>
            <person name="Vaishampayan P."/>
        </authorList>
    </citation>
    <scope>NUCLEOTIDE SEQUENCE [LARGE SCALE GENOMIC DNA]</scope>
    <source>
        <strain evidence="6 7">V32-6</strain>
    </source>
</reference>
<evidence type="ECO:0000313" key="7">
    <source>
        <dbReference type="Proteomes" id="UP000234950"/>
    </source>
</evidence>
<comment type="caution">
    <text evidence="6">The sequence shown here is derived from an EMBL/GenBank/DDBJ whole genome shotgun (WGS) entry which is preliminary data.</text>
</comment>
<name>A0A2N5H6E6_9BACI</name>
<sequence>MANILVTSIGSFAADIVIKTLKANGHYVVGCDIYRKEWIADAYNVNAFEQAPSVLDMEAYLEFIIKICKKYDVRYVIPLIDLEVDLLCVQKDFLLNQYGIIICTSNEETIKKCRDKYILPEYLKEIGINKTIPTMLLKETNVKDVNFPVIVKPRSGRSSQGFFILKNREELNYFITCNKIDDYIIQPYIEGDIIVVDVIKDLLSKKVVSISRKELLRNKSGAGTTVEIISNRYLTGLCEYIANKLNIIGAVCFEFISTKEDDLYFLEINPRFSGGVEFSHLAGYNVVLNHLGCYMNIPIEPDATIHKGMIIARKYEEYVTRMDHLITNESR</sequence>
<dbReference type="GO" id="GO:0005829">
    <property type="term" value="C:cytosol"/>
    <property type="evidence" value="ECO:0007669"/>
    <property type="project" value="TreeGrafter"/>
</dbReference>
<accession>A0A2N5H6E6</accession>
<protein>
    <submittedName>
        <fullName evidence="6">Carbamoyl-phosphate synthase large subunit</fullName>
    </submittedName>
</protein>
<dbReference type="Gene3D" id="3.40.50.20">
    <property type="match status" value="1"/>
</dbReference>
<evidence type="ECO:0000256" key="1">
    <source>
        <dbReference type="ARBA" id="ARBA00022598"/>
    </source>
</evidence>
<dbReference type="Pfam" id="PF21360">
    <property type="entry name" value="PylC-like_N"/>
    <property type="match status" value="1"/>
</dbReference>
<dbReference type="EMBL" id="PGVE01000107">
    <property type="protein sequence ID" value="PLS01107.1"/>
    <property type="molecule type" value="Genomic_DNA"/>
</dbReference>
<dbReference type="GO" id="GO:0016874">
    <property type="term" value="F:ligase activity"/>
    <property type="evidence" value="ECO:0007669"/>
    <property type="project" value="UniProtKB-KW"/>
</dbReference>
<organism evidence="6 7">
    <name type="scientific">Neobacillus cucumis</name>
    <dbReference type="NCBI Taxonomy" id="1740721"/>
    <lineage>
        <taxon>Bacteria</taxon>
        <taxon>Bacillati</taxon>
        <taxon>Bacillota</taxon>
        <taxon>Bacilli</taxon>
        <taxon>Bacillales</taxon>
        <taxon>Bacillaceae</taxon>
        <taxon>Neobacillus</taxon>
    </lineage>
</organism>
<dbReference type="InterPro" id="IPR013815">
    <property type="entry name" value="ATP_grasp_subdomain_1"/>
</dbReference>
<dbReference type="AlphaFoldDB" id="A0A2N5H6E6"/>
<keyword evidence="3 4" id="KW-0067">ATP-binding</keyword>
<keyword evidence="1" id="KW-0436">Ligase</keyword>